<dbReference type="EMBL" id="JAVHNS010000003">
    <property type="protein sequence ID" value="KAK6361038.1"/>
    <property type="molecule type" value="Genomic_DNA"/>
</dbReference>
<proteinExistence type="predicted"/>
<sequence length="430" mass="49603">MLGLDEKVKEAYAFICHNYVQDAGDEIILIGFSRGAFIVRCVADLITKVGLLEKVGLFYLDEVYMRWRDHGARLAKFNTPETYCERNNITLLKVRIKVCAVWDTVSSIGIPWPRFFGLVRPGGPNFVHSDLCDGIEHAIQALSLHEHRYHFHPLVWRRPPGATHPPISKLEQCWFQGYHADIGGGNECESLAHFALVWVIAKLENSIGFDYDNFWKPEPRLKGWVLNSPDPLVQNPVTAFYRLGGFRERKPGAQFWTALGLEEIAPQDLQRHTDKSVLNEKMHSTVRFLEWLRTSDDSPLDPKLVDRKLPPCPLLRNVQPMLASNPTSQIGTLTPDDQEPTVWFWELPFSGPLSVLRRVWRNGLGFLTWRSSPPATYRLNEEKMSDREKELLRRWVRQDHMFILQKSVMGADRPNTLIPDLESWLNREDN</sequence>
<comment type="caution">
    <text evidence="2">The sequence shown here is derived from an EMBL/GenBank/DDBJ whole genome shotgun (WGS) entry which is preliminary data.</text>
</comment>
<feature type="domain" description="T6SS Phospholipase effector Tle1-like catalytic" evidence="1">
    <location>
        <begin position="3"/>
        <end position="201"/>
    </location>
</feature>
<evidence type="ECO:0000313" key="2">
    <source>
        <dbReference type="EMBL" id="KAK6361038.1"/>
    </source>
</evidence>
<keyword evidence="3" id="KW-1185">Reference proteome</keyword>
<evidence type="ECO:0000259" key="1">
    <source>
        <dbReference type="Pfam" id="PF09994"/>
    </source>
</evidence>
<gene>
    <name evidence="2" type="ORF">TWF730_007153</name>
</gene>
<protein>
    <recommendedName>
        <fullName evidence="1">T6SS Phospholipase effector Tle1-like catalytic domain-containing protein</fullName>
    </recommendedName>
</protein>
<dbReference type="PANTHER" id="PTHR33840">
    <property type="match status" value="1"/>
</dbReference>
<dbReference type="Proteomes" id="UP001373714">
    <property type="component" value="Unassembled WGS sequence"/>
</dbReference>
<name>A0AAV9VIS9_9PEZI</name>
<dbReference type="Pfam" id="PF09994">
    <property type="entry name" value="T6SS_Tle1-like_cat"/>
    <property type="match status" value="1"/>
</dbReference>
<accession>A0AAV9VIS9</accession>
<dbReference type="AlphaFoldDB" id="A0AAV9VIS9"/>
<reference evidence="2 3" key="1">
    <citation type="submission" date="2019-10" db="EMBL/GenBank/DDBJ databases">
        <authorList>
            <person name="Palmer J.M."/>
        </authorList>
    </citation>
    <scope>NUCLEOTIDE SEQUENCE [LARGE SCALE GENOMIC DNA]</scope>
    <source>
        <strain evidence="2 3">TWF730</strain>
    </source>
</reference>
<dbReference type="PANTHER" id="PTHR33840:SF1">
    <property type="entry name" value="TLE1 PHOSPHOLIPASE DOMAIN-CONTAINING PROTEIN"/>
    <property type="match status" value="1"/>
</dbReference>
<organism evidence="2 3">
    <name type="scientific">Orbilia blumenaviensis</name>
    <dbReference type="NCBI Taxonomy" id="1796055"/>
    <lineage>
        <taxon>Eukaryota</taxon>
        <taxon>Fungi</taxon>
        <taxon>Dikarya</taxon>
        <taxon>Ascomycota</taxon>
        <taxon>Pezizomycotina</taxon>
        <taxon>Orbiliomycetes</taxon>
        <taxon>Orbiliales</taxon>
        <taxon>Orbiliaceae</taxon>
        <taxon>Orbilia</taxon>
    </lineage>
</organism>
<dbReference type="InterPro" id="IPR018712">
    <property type="entry name" value="Tle1-like_cat"/>
</dbReference>
<evidence type="ECO:0000313" key="3">
    <source>
        <dbReference type="Proteomes" id="UP001373714"/>
    </source>
</evidence>